<protein>
    <submittedName>
        <fullName evidence="2">Uncharacterized protein</fullName>
    </submittedName>
</protein>
<dbReference type="Proteomes" id="UP000838763">
    <property type="component" value="Unassembled WGS sequence"/>
</dbReference>
<accession>A0A9P1HCI3</accession>
<reference evidence="2" key="1">
    <citation type="submission" date="2022-11" db="EMBL/GenBank/DDBJ databases">
        <authorList>
            <person name="Scott C."/>
            <person name="Bruce N."/>
        </authorList>
    </citation>
    <scope>NUCLEOTIDE SEQUENCE</scope>
</reference>
<evidence type="ECO:0000313" key="2">
    <source>
        <dbReference type="EMBL" id="CAI4219841.1"/>
    </source>
</evidence>
<name>A0A9P1HCI3_9PEZI</name>
<sequence length="108" mass="11415">MPQLSFSQRSRVDSSSVADEILLYVEDGRWILALVRGTATSSSSYPLLSSAESLAPPATMAAAAASWSRRARGWTTGAAGAIQSAMLSLEGSRDDVDEDERVGHRVGS</sequence>
<feature type="region of interest" description="Disordered" evidence="1">
    <location>
        <begin position="89"/>
        <end position="108"/>
    </location>
</feature>
<comment type="caution">
    <text evidence="2">The sequence shown here is derived from an EMBL/GenBank/DDBJ whole genome shotgun (WGS) entry which is preliminary data.</text>
</comment>
<organism evidence="2 3">
    <name type="scientific">Parascedosporium putredinis</name>
    <dbReference type="NCBI Taxonomy" id="1442378"/>
    <lineage>
        <taxon>Eukaryota</taxon>
        <taxon>Fungi</taxon>
        <taxon>Dikarya</taxon>
        <taxon>Ascomycota</taxon>
        <taxon>Pezizomycotina</taxon>
        <taxon>Sordariomycetes</taxon>
        <taxon>Hypocreomycetidae</taxon>
        <taxon>Microascales</taxon>
        <taxon>Microascaceae</taxon>
        <taxon>Parascedosporium</taxon>
    </lineage>
</organism>
<proteinExistence type="predicted"/>
<dbReference type="AlphaFoldDB" id="A0A9P1HCI3"/>
<gene>
    <name evidence="2" type="ORF">PPNO1_LOCUS9387</name>
</gene>
<keyword evidence="3" id="KW-1185">Reference proteome</keyword>
<evidence type="ECO:0000313" key="3">
    <source>
        <dbReference type="Proteomes" id="UP000838763"/>
    </source>
</evidence>
<dbReference type="EMBL" id="CALLCH030000020">
    <property type="protein sequence ID" value="CAI4219841.1"/>
    <property type="molecule type" value="Genomic_DNA"/>
</dbReference>
<evidence type="ECO:0000256" key="1">
    <source>
        <dbReference type="SAM" id="MobiDB-lite"/>
    </source>
</evidence>